<dbReference type="Gene3D" id="1.10.275.10">
    <property type="entry name" value="Fumarase/aspartase (N-terminal domain)"/>
    <property type="match status" value="1"/>
</dbReference>
<dbReference type="CDD" id="cd00332">
    <property type="entry name" value="PAL-HAL"/>
    <property type="match status" value="1"/>
</dbReference>
<dbReference type="GO" id="GO:0004397">
    <property type="term" value="F:histidine ammonia-lyase activity"/>
    <property type="evidence" value="ECO:0007669"/>
    <property type="project" value="UniProtKB-EC"/>
</dbReference>
<organism evidence="2 3">
    <name type="scientific">Achromobacter deleyi</name>
    <dbReference type="NCBI Taxonomy" id="1353891"/>
    <lineage>
        <taxon>Bacteria</taxon>
        <taxon>Pseudomonadati</taxon>
        <taxon>Pseudomonadota</taxon>
        <taxon>Betaproteobacteria</taxon>
        <taxon>Burkholderiales</taxon>
        <taxon>Alcaligenaceae</taxon>
        <taxon>Achromobacter</taxon>
    </lineage>
</organism>
<dbReference type="EC" id="4.3.1.3" evidence="2"/>
<sequence length="605" mass="62852">MTVFQVVSKGGARRGRLSRVVAVSLLACGMAAVQAEAASAAATASAAKPVASAPAGAAPASTLPQSATACGVTLDGRSLTAAQVVAVARQDCAVTIAPQAAQRAARAYDLLLAYARLDKPVYGLNRGVGLNKDQTIFQGGDISPEVLRLSEQFNRNLLHSHSAAYGNEAPRDVTRAAMLIRLNTALFGGAGMQPAVLDQYAAFLNRDVTPVMLGEGSVGEADITILPQIGLVMMGEGEAWRGGRRLGAAQALQEAGLAPVRPFGKDALSMVSSNAYGAAVAVLAAHDARALLAQADAVAALSLEGLDGNLAPLLAPAQSQRPYAGQRATAERMLGLLQGSALWKTDAQRPLQDPLSFRTVSQAHGAARDMLALLDGQLQVQINSSDDNPTVVLDATPRPGASAYETQYFVTDGPVRGAVLPSAGFDPSAWVLPLQGTAVALSQVAQLSAQRTLRLTDPAFTRLPRFLSPGNGAIGYGPIQKTVSALAADVRALSGPVVTDVQAQAGNIEDVGTNAPLTGLRVTGQITALTRLLAVELMHAAQAVELRYPQGPAAALGQGTAVLWRDFRKQVPHLAEDRRNDADIIAATAFLRQNRDARPAWAPGL</sequence>
<dbReference type="InterPro" id="IPR024083">
    <property type="entry name" value="Fumarase/histidase_N"/>
</dbReference>
<reference evidence="2 3" key="1">
    <citation type="submission" date="2020-04" db="EMBL/GenBank/DDBJ databases">
        <authorList>
            <person name="De Canck E."/>
        </authorList>
    </citation>
    <scope>NUCLEOTIDE SEQUENCE [LARGE SCALE GENOMIC DNA]</scope>
    <source>
        <strain evidence="2 3">LMG 3458</strain>
    </source>
</reference>
<dbReference type="AlphaFoldDB" id="A0A6S6Z7Y2"/>
<dbReference type="Proteomes" id="UP000494111">
    <property type="component" value="Unassembled WGS sequence"/>
</dbReference>
<evidence type="ECO:0000313" key="3">
    <source>
        <dbReference type="Proteomes" id="UP000494111"/>
    </source>
</evidence>
<gene>
    <name evidence="2" type="primary">hutH_1</name>
    <name evidence="2" type="ORF">LMG3458_00518</name>
</gene>
<keyword evidence="2" id="KW-0456">Lyase</keyword>
<keyword evidence="1" id="KW-0732">Signal</keyword>
<evidence type="ECO:0000313" key="2">
    <source>
        <dbReference type="EMBL" id="CAB3659833.1"/>
    </source>
</evidence>
<name>A0A6S6Z7Y2_9BURK</name>
<dbReference type="Gene3D" id="1.20.200.10">
    <property type="entry name" value="Fumarase/aspartase (Central domain)"/>
    <property type="match status" value="1"/>
</dbReference>
<dbReference type="SUPFAM" id="SSF48557">
    <property type="entry name" value="L-aspartase-like"/>
    <property type="match status" value="1"/>
</dbReference>
<dbReference type="Pfam" id="PF00221">
    <property type="entry name" value="Lyase_aromatic"/>
    <property type="match status" value="1"/>
</dbReference>
<dbReference type="EMBL" id="CADIJO010000002">
    <property type="protein sequence ID" value="CAB3659833.1"/>
    <property type="molecule type" value="Genomic_DNA"/>
</dbReference>
<dbReference type="InterPro" id="IPR001106">
    <property type="entry name" value="Aromatic_Lyase"/>
</dbReference>
<feature type="signal peptide" evidence="1">
    <location>
        <begin position="1"/>
        <end position="37"/>
    </location>
</feature>
<accession>A0A6S6Z7Y2</accession>
<feature type="chain" id="PRO_5028905103" evidence="1">
    <location>
        <begin position="38"/>
        <end position="605"/>
    </location>
</feature>
<dbReference type="InterPro" id="IPR008948">
    <property type="entry name" value="L-Aspartase-like"/>
</dbReference>
<dbReference type="PANTHER" id="PTHR10362">
    <property type="entry name" value="HISTIDINE AMMONIA-LYASE"/>
    <property type="match status" value="1"/>
</dbReference>
<evidence type="ECO:0000256" key="1">
    <source>
        <dbReference type="SAM" id="SignalP"/>
    </source>
</evidence>
<protein>
    <submittedName>
        <fullName evidence="2">Histidine ammonia-lyase</fullName>
        <ecNumber evidence="2">4.3.1.3</ecNumber>
    </submittedName>
</protein>
<proteinExistence type="predicted"/>